<gene>
    <name evidence="3" type="ORF">KEC16_06455</name>
</gene>
<name>A0ABS5IC89_9PROT</name>
<sequence>MINQGLYDRNLGFLQKHFPQVYDQIAMLDNKISQPVIEDGVIIDLNLGSGRLYKGDGRLTGDSQAASFIAAPSRSGYKSVEGIASDSIVSRRYYDQIHEALKDVGVDAISPEPLGRASFMFTFGIGLGFHLAPLIEGVDVEHVVIVEAVDEFLSWSLRAIDWSALHKGMEERNQVLHLFVNSDPVVLAGNINRVIEAVGEMFLDGAYFFRHYPFWALDEAYKRIRSELPMRMVGRGYYEDERKMIRHGVVNLHKFDHYLVRGQFRRRHGVPAFIVAAGPSLDESIEYLRQWKDHGIIFSAGTTLQALVKAGIMPDYHIELENVATTHQVCMHILEQRPELFPDGRFTGTKMIASTSVSPLVPPLFDENYFFYRDCAVSTTCFGEGIEIMNGVGPSISNTCISVAARLGFENMYLFGVDCGWRDPCNHHSKNTMYYTLDGFKTDRFDGEFSSPGNFGGTVYSNLIFTWTRDMIEQKVKLFGLKMFNCSDGAYIHGTTPKLPESLFFANKPLDKEAVFQRIRDESEFFAAGAFLAHHDMARYIAEVDHLRADFLALLDQAEAEKIDFRLLVARLTDFHREGSAGPYKHVYALFQGSIVGFTKAASYFINRIYADGERIKFLERFLAIYRSLHEEMLDEGRTIFVEAKIMVEGGAEPEWADGKPRVPGTSY</sequence>
<evidence type="ECO:0000313" key="3">
    <source>
        <dbReference type="EMBL" id="MBR9971348.1"/>
    </source>
</evidence>
<proteinExistence type="predicted"/>
<evidence type="ECO:0000259" key="1">
    <source>
        <dbReference type="Pfam" id="PF01973"/>
    </source>
</evidence>
<organism evidence="3 4">
    <name type="scientific">Magnetospirillum sulfuroxidans</name>
    <dbReference type="NCBI Taxonomy" id="611300"/>
    <lineage>
        <taxon>Bacteria</taxon>
        <taxon>Pseudomonadati</taxon>
        <taxon>Pseudomonadota</taxon>
        <taxon>Alphaproteobacteria</taxon>
        <taxon>Rhodospirillales</taxon>
        <taxon>Rhodospirillaceae</taxon>
        <taxon>Magnetospirillum</taxon>
    </lineage>
</organism>
<feature type="domain" description="Glycosyltransferase Maf N-terminal" evidence="2">
    <location>
        <begin position="6"/>
        <end position="231"/>
    </location>
</feature>
<reference evidence="3 4" key="1">
    <citation type="submission" date="2021-04" db="EMBL/GenBank/DDBJ databases">
        <title>Magnetospirillum sulfuroxidans sp. nov., a facultative chemolithoautotrophic sulfur-oxidizing alphaproteobacterium isolated from freshwater sediment and proposals for Paramagetospirillum gen. nov., and Magnetospirillaceae fam. nov.</title>
        <authorList>
            <person name="Koziaeva V."/>
            <person name="Geelhoed J.S."/>
            <person name="Sorokin D.Y."/>
            <person name="Grouzdev D.S."/>
        </authorList>
    </citation>
    <scope>NUCLEOTIDE SEQUENCE [LARGE SCALE GENOMIC DNA]</scope>
    <source>
        <strain evidence="3 4">J10</strain>
    </source>
</reference>
<dbReference type="PANTHER" id="PTHR41786:SF1">
    <property type="entry name" value="6-HYDROXYMETHYLPTERIN DIPHOSPHOKINASE MPTE-LIKE DOMAIN-CONTAINING PROTEIN"/>
    <property type="match status" value="1"/>
</dbReference>
<dbReference type="PANTHER" id="PTHR41786">
    <property type="entry name" value="MOTILITY ACCESSORY FACTOR MAF"/>
    <property type="match status" value="1"/>
</dbReference>
<evidence type="ECO:0000313" key="4">
    <source>
        <dbReference type="Proteomes" id="UP000680714"/>
    </source>
</evidence>
<evidence type="ECO:0000259" key="2">
    <source>
        <dbReference type="Pfam" id="PF20157"/>
    </source>
</evidence>
<protein>
    <submittedName>
        <fullName evidence="3">Motility associated factor glycosyltransferase family protein</fullName>
    </submittedName>
</protein>
<keyword evidence="4" id="KW-1185">Reference proteome</keyword>
<dbReference type="InterPro" id="IPR045376">
    <property type="entry name" value="Maf_N"/>
</dbReference>
<feature type="domain" description="6-hydroxymethylpterin diphosphokinase MptE-like" evidence="1">
    <location>
        <begin position="263"/>
        <end position="423"/>
    </location>
</feature>
<dbReference type="RefSeq" id="WP_211547040.1">
    <property type="nucleotide sequence ID" value="NZ_JAGTUF010000004.1"/>
</dbReference>
<dbReference type="EMBL" id="JAGTUF010000004">
    <property type="protein sequence ID" value="MBR9971348.1"/>
    <property type="molecule type" value="Genomic_DNA"/>
</dbReference>
<dbReference type="Pfam" id="PF20157">
    <property type="entry name" value="Maf_flag10_N"/>
    <property type="match status" value="1"/>
</dbReference>
<dbReference type="Proteomes" id="UP000680714">
    <property type="component" value="Unassembled WGS sequence"/>
</dbReference>
<comment type="caution">
    <text evidence="3">The sequence shown here is derived from an EMBL/GenBank/DDBJ whole genome shotgun (WGS) entry which is preliminary data.</text>
</comment>
<dbReference type="InterPro" id="IPR002826">
    <property type="entry name" value="MptE-like"/>
</dbReference>
<accession>A0ABS5IC89</accession>
<dbReference type="Pfam" id="PF01973">
    <property type="entry name" value="MptE-like"/>
    <property type="match status" value="1"/>
</dbReference>